<dbReference type="InterPro" id="IPR011989">
    <property type="entry name" value="ARM-like"/>
</dbReference>
<evidence type="ECO:0000313" key="9">
    <source>
        <dbReference type="Proteomes" id="UP000659654"/>
    </source>
</evidence>
<dbReference type="Proteomes" id="UP000659654">
    <property type="component" value="Unassembled WGS sequence"/>
</dbReference>
<comment type="subcellular location">
    <subcellularLocation>
        <location evidence="1">Membrane</location>
        <topology evidence="1">Single-pass membrane protein</topology>
    </subcellularLocation>
    <subcellularLocation>
        <location evidence="2">Mitochondrion membrane</location>
    </subcellularLocation>
</comment>
<dbReference type="PANTHER" id="PTHR15712">
    <property type="entry name" value="ARMADILLO REPEAT CONTAINING PROTEIN"/>
    <property type="match status" value="1"/>
</dbReference>
<dbReference type="InterPro" id="IPR006911">
    <property type="entry name" value="ARM-rpt_dom"/>
</dbReference>
<gene>
    <name evidence="8" type="ORF">BXYJ_LOCUS8066</name>
</gene>
<reference evidence="8" key="1">
    <citation type="submission" date="2020-09" db="EMBL/GenBank/DDBJ databases">
        <authorList>
            <person name="Kikuchi T."/>
        </authorList>
    </citation>
    <scope>NUCLEOTIDE SEQUENCE</scope>
    <source>
        <strain evidence="8">Ka4C1</strain>
    </source>
</reference>
<sequence>MGAQQSSFVVEIAAPRYGKFQSLPQKDPDDENAQWRITVNPASELGNTDTLRNLINKLYHIQKLLNPSDVRQILTALKFLDSGQELMLPLLTVISNSTAYPSNQSLLRQFGVTKRIVDLFTERQFEWSKSCRIMLLQCIANMAVDHENEMMLRKAIPAIVRRTESTVDMECVVALQALTNLSSSITPEQVNLYVPCIPHALNKLWVKGEVNLHSLKLLVNLACCPDLVPYILASKTVTGLLTILDADKPDVLLRAVTWLLCMSTAVEALSITYDQIAPLNQDPFGNPNYTLYHTLYGFRGKRELSDRCRTLRDHKSKEISDKAERLLETLGKIQQMRESMYSLDKVLQ</sequence>
<evidence type="ECO:0000256" key="4">
    <source>
        <dbReference type="ARBA" id="ARBA00022989"/>
    </source>
</evidence>
<dbReference type="OrthoDB" id="10017790at2759"/>
<accession>A0A7I8XDW2</accession>
<keyword evidence="9" id="KW-1185">Reference proteome</keyword>
<evidence type="ECO:0000256" key="1">
    <source>
        <dbReference type="ARBA" id="ARBA00004167"/>
    </source>
</evidence>
<dbReference type="InterPro" id="IPR016024">
    <property type="entry name" value="ARM-type_fold"/>
</dbReference>
<evidence type="ECO:0000256" key="6">
    <source>
        <dbReference type="ARBA" id="ARBA00023136"/>
    </source>
</evidence>
<proteinExistence type="predicted"/>
<evidence type="ECO:0000256" key="3">
    <source>
        <dbReference type="ARBA" id="ARBA00022692"/>
    </source>
</evidence>
<comment type="caution">
    <text evidence="8">The sequence shown here is derived from an EMBL/GenBank/DDBJ whole genome shotgun (WGS) entry which is preliminary data.</text>
</comment>
<dbReference type="AlphaFoldDB" id="A0A7I8XDW2"/>
<protein>
    <submittedName>
        <fullName evidence="8">(pine wood nematode) hypothetical protein</fullName>
    </submittedName>
</protein>
<keyword evidence="5" id="KW-0496">Mitochondrion</keyword>
<organism evidence="8 9">
    <name type="scientific">Bursaphelenchus xylophilus</name>
    <name type="common">Pinewood nematode worm</name>
    <name type="synonym">Aphelenchoides xylophilus</name>
    <dbReference type="NCBI Taxonomy" id="6326"/>
    <lineage>
        <taxon>Eukaryota</taxon>
        <taxon>Metazoa</taxon>
        <taxon>Ecdysozoa</taxon>
        <taxon>Nematoda</taxon>
        <taxon>Chromadorea</taxon>
        <taxon>Rhabditida</taxon>
        <taxon>Tylenchina</taxon>
        <taxon>Tylenchomorpha</taxon>
        <taxon>Aphelenchoidea</taxon>
        <taxon>Aphelenchoididae</taxon>
        <taxon>Bursaphelenchus</taxon>
    </lineage>
</organism>
<dbReference type="Pfam" id="PF04826">
    <property type="entry name" value="Arm_2"/>
    <property type="match status" value="1"/>
</dbReference>
<evidence type="ECO:0000259" key="7">
    <source>
        <dbReference type="Pfam" id="PF04826"/>
    </source>
</evidence>
<dbReference type="EMBL" id="CAJFDI010000004">
    <property type="protein sequence ID" value="CAD5224483.1"/>
    <property type="molecule type" value="Genomic_DNA"/>
</dbReference>
<dbReference type="Proteomes" id="UP000582659">
    <property type="component" value="Unassembled WGS sequence"/>
</dbReference>
<dbReference type="Gene3D" id="1.25.10.10">
    <property type="entry name" value="Leucine-rich Repeat Variant"/>
    <property type="match status" value="1"/>
</dbReference>
<evidence type="ECO:0000256" key="5">
    <source>
        <dbReference type="ARBA" id="ARBA00023128"/>
    </source>
</evidence>
<feature type="domain" description="Armadillo repeat-containing" evidence="7">
    <location>
        <begin position="65"/>
        <end position="259"/>
    </location>
</feature>
<evidence type="ECO:0000256" key="2">
    <source>
        <dbReference type="ARBA" id="ARBA00004325"/>
    </source>
</evidence>
<name>A0A7I8XDW2_BURXY</name>
<keyword evidence="4" id="KW-1133">Transmembrane helix</keyword>
<dbReference type="InterPro" id="IPR051303">
    <property type="entry name" value="Armcx_regulator"/>
</dbReference>
<evidence type="ECO:0000313" key="8">
    <source>
        <dbReference type="EMBL" id="CAD5224483.1"/>
    </source>
</evidence>
<dbReference type="SUPFAM" id="SSF48371">
    <property type="entry name" value="ARM repeat"/>
    <property type="match status" value="1"/>
</dbReference>
<dbReference type="SMR" id="A0A7I8XDW2"/>
<dbReference type="PANTHER" id="PTHR15712:SF23">
    <property type="entry name" value="ARMADILLO REPEAT CONTAINING 10"/>
    <property type="match status" value="1"/>
</dbReference>
<dbReference type="EMBL" id="CAJFCV020000004">
    <property type="protein sequence ID" value="CAG9113246.1"/>
    <property type="molecule type" value="Genomic_DNA"/>
</dbReference>
<dbReference type="GO" id="GO:0031966">
    <property type="term" value="C:mitochondrial membrane"/>
    <property type="evidence" value="ECO:0007669"/>
    <property type="project" value="UniProtKB-SubCell"/>
</dbReference>
<keyword evidence="3" id="KW-0812">Transmembrane</keyword>
<keyword evidence="6" id="KW-0472">Membrane</keyword>